<feature type="domain" description="KfrA N-terminal DNA-binding" evidence="2">
    <location>
        <begin position="42"/>
        <end position="153"/>
    </location>
</feature>
<accession>A0ABR6FPX2</accession>
<sequence>MLLFVHSSAEKTNMRDQDRQTIREEIEGLRKNGARRQELSLHACKRLFFDFEIKPSMAAVRELTQTGSASDIPKDIELFWQRIRATSKVRVGAGAIPPALEERAGELLGALFEEALALAGEALQAERTEIEAGRLDAEHATREAEARRLAADEMLQRSEARVEAAYERVRELESQLAAASAQGVAAHGNREVLVQRLEMENDALRKRVEAEQTTNAGLRDRIDGLHEEMRKSTEHYAQQIKDALAEAERRVKPMLVELDSLRSMSSTWQAAQRDASKKEFDFIQQLATAKARADRLDAVLRERSDEVDVLTRQVTALRGQQGLDTPVASLLCSLAAAGRLGAAELASLGTVVDGHVALPARCPNCHEGEPELSEVDDGFEFICPECEHTSGTGASKLAAYARFMAGKHSHEQA</sequence>
<keyword evidence="1" id="KW-0175">Coiled coil</keyword>
<evidence type="ECO:0000313" key="4">
    <source>
        <dbReference type="Proteomes" id="UP000533533"/>
    </source>
</evidence>
<keyword evidence="4" id="KW-1185">Reference proteome</keyword>
<evidence type="ECO:0000313" key="3">
    <source>
        <dbReference type="EMBL" id="MBB2928664.1"/>
    </source>
</evidence>
<gene>
    <name evidence="3" type="ORF">FHX59_003095</name>
</gene>
<dbReference type="Pfam" id="PF11740">
    <property type="entry name" value="KfrA_N"/>
    <property type="match status" value="1"/>
</dbReference>
<evidence type="ECO:0000259" key="2">
    <source>
        <dbReference type="Pfam" id="PF11740"/>
    </source>
</evidence>
<reference evidence="3 4" key="1">
    <citation type="submission" date="2020-08" db="EMBL/GenBank/DDBJ databases">
        <title>Genomic Encyclopedia of Type Strains, Phase IV (KMG-V): Genome sequencing to study the core and pangenomes of soil and plant-associated prokaryotes.</title>
        <authorList>
            <person name="Whitman W."/>
        </authorList>
    </citation>
    <scope>NUCLEOTIDE SEQUENCE [LARGE SCALE GENOMIC DNA]</scope>
    <source>
        <strain evidence="3 4">SRMrh-85</strain>
    </source>
</reference>
<protein>
    <submittedName>
        <fullName evidence="3">Phage infection (PIP) family protein YhgE</fullName>
    </submittedName>
</protein>
<feature type="coiled-coil region" evidence="1">
    <location>
        <begin position="155"/>
        <end position="250"/>
    </location>
</feature>
<organism evidence="3 4">
    <name type="scientific">Paraburkholderia silvatlantica</name>
    <dbReference type="NCBI Taxonomy" id="321895"/>
    <lineage>
        <taxon>Bacteria</taxon>
        <taxon>Pseudomonadati</taxon>
        <taxon>Pseudomonadota</taxon>
        <taxon>Betaproteobacteria</taxon>
        <taxon>Burkholderiales</taxon>
        <taxon>Burkholderiaceae</taxon>
        <taxon>Paraburkholderia</taxon>
    </lineage>
</organism>
<proteinExistence type="predicted"/>
<dbReference type="Proteomes" id="UP000533533">
    <property type="component" value="Unassembled WGS sequence"/>
</dbReference>
<dbReference type="EMBL" id="JACHVZ010000008">
    <property type="protein sequence ID" value="MBB2928664.1"/>
    <property type="molecule type" value="Genomic_DNA"/>
</dbReference>
<dbReference type="InterPro" id="IPR021104">
    <property type="entry name" value="KfrA_DNA-bd_N"/>
</dbReference>
<evidence type="ECO:0000256" key="1">
    <source>
        <dbReference type="SAM" id="Coils"/>
    </source>
</evidence>
<comment type="caution">
    <text evidence="3">The sequence shown here is derived from an EMBL/GenBank/DDBJ whole genome shotgun (WGS) entry which is preliminary data.</text>
</comment>
<name>A0ABR6FPX2_9BURK</name>